<evidence type="ECO:0000313" key="3">
    <source>
        <dbReference type="Proteomes" id="UP000776164"/>
    </source>
</evidence>
<dbReference type="EMBL" id="JAFBBU010000001">
    <property type="protein sequence ID" value="MBM7472273.1"/>
    <property type="molecule type" value="Genomic_DNA"/>
</dbReference>
<feature type="compositionally biased region" description="Polar residues" evidence="1">
    <location>
        <begin position="34"/>
        <end position="47"/>
    </location>
</feature>
<organism evidence="2 3">
    <name type="scientific">Subtercola frigoramans</name>
    <dbReference type="NCBI Taxonomy" id="120298"/>
    <lineage>
        <taxon>Bacteria</taxon>
        <taxon>Bacillati</taxon>
        <taxon>Actinomycetota</taxon>
        <taxon>Actinomycetes</taxon>
        <taxon>Micrococcales</taxon>
        <taxon>Microbacteriaceae</taxon>
        <taxon>Subtercola</taxon>
    </lineage>
</organism>
<gene>
    <name evidence="2" type="ORF">JOE66_001907</name>
</gene>
<sequence>MTGLSGVEVVVAGDGAVDAVGVGVSSGTRPHPAQSVTTATTNPARQNLPQLVLRDATRGMGERCNQPSGHAVRAVNVGSLVRRM</sequence>
<accession>A0ABS2L5D2</accession>
<reference evidence="2 3" key="1">
    <citation type="submission" date="2021-01" db="EMBL/GenBank/DDBJ databases">
        <title>Sequencing the genomes of 1000 actinobacteria strains.</title>
        <authorList>
            <person name="Klenk H.-P."/>
        </authorList>
    </citation>
    <scope>NUCLEOTIDE SEQUENCE [LARGE SCALE GENOMIC DNA]</scope>
    <source>
        <strain evidence="2 3">DSM 13057</strain>
    </source>
</reference>
<evidence type="ECO:0000256" key="1">
    <source>
        <dbReference type="SAM" id="MobiDB-lite"/>
    </source>
</evidence>
<evidence type="ECO:0000313" key="2">
    <source>
        <dbReference type="EMBL" id="MBM7472273.1"/>
    </source>
</evidence>
<comment type="caution">
    <text evidence="2">The sequence shown here is derived from an EMBL/GenBank/DDBJ whole genome shotgun (WGS) entry which is preliminary data.</text>
</comment>
<name>A0ABS2L5D2_9MICO</name>
<feature type="region of interest" description="Disordered" evidence="1">
    <location>
        <begin position="22"/>
        <end position="47"/>
    </location>
</feature>
<protein>
    <submittedName>
        <fullName evidence="2">Uncharacterized protein</fullName>
    </submittedName>
</protein>
<keyword evidence="3" id="KW-1185">Reference proteome</keyword>
<dbReference type="Proteomes" id="UP000776164">
    <property type="component" value="Unassembled WGS sequence"/>
</dbReference>
<proteinExistence type="predicted"/>